<keyword evidence="1" id="KW-0812">Transmembrane</keyword>
<comment type="caution">
    <text evidence="2">The sequence shown here is derived from an EMBL/GenBank/DDBJ whole genome shotgun (WGS) entry which is preliminary data.</text>
</comment>
<dbReference type="RefSeq" id="WP_113302943.1">
    <property type="nucleotide sequence ID" value="NZ_QNGD03000008.1"/>
</dbReference>
<dbReference type="EMBL" id="QNGD03000008">
    <property type="protein sequence ID" value="RWQ72987.1"/>
    <property type="molecule type" value="Genomic_DNA"/>
</dbReference>
<evidence type="ECO:0000313" key="3">
    <source>
        <dbReference type="Proteomes" id="UP000253597"/>
    </source>
</evidence>
<keyword evidence="1" id="KW-1133">Transmembrane helix</keyword>
<evidence type="ECO:0000313" key="2">
    <source>
        <dbReference type="EMBL" id="RWQ72987.1"/>
    </source>
</evidence>
<accession>A0A9X8NUX8</accession>
<name>A0A9X8NUX8_BACCE</name>
<proteinExistence type="predicted"/>
<dbReference type="AlphaFoldDB" id="A0A9X8NUX8"/>
<protein>
    <submittedName>
        <fullName evidence="2">Uncharacterized protein</fullName>
    </submittedName>
</protein>
<feature type="transmembrane region" description="Helical" evidence="1">
    <location>
        <begin position="36"/>
        <end position="65"/>
    </location>
</feature>
<keyword evidence="1" id="KW-0472">Membrane</keyword>
<organism evidence="2 3">
    <name type="scientific">Bacillus cereus</name>
    <dbReference type="NCBI Taxonomy" id="1396"/>
    <lineage>
        <taxon>Bacteria</taxon>
        <taxon>Bacillati</taxon>
        <taxon>Bacillota</taxon>
        <taxon>Bacilli</taxon>
        <taxon>Bacillales</taxon>
        <taxon>Bacillaceae</taxon>
        <taxon>Bacillus</taxon>
        <taxon>Bacillus cereus group</taxon>
    </lineage>
</organism>
<sequence length="77" mass="8915">MLKFKKESSKENGKIVQFEISLVKEGENPYKSYASWMLLFLAIATWNYYPVCMVFILLGLAVSLFPEKKSKEENSND</sequence>
<reference evidence="2 3" key="1">
    <citation type="submission" date="2019-01" db="EMBL/GenBank/DDBJ databases">
        <title>Draft genome sequence of heavy metal resistant Bacillus cereus NWUAB01.</title>
        <authorList>
            <person name="Babalola O."/>
            <person name="Aremu B.R."/>
            <person name="Ayangbenro A.S."/>
        </authorList>
    </citation>
    <scope>NUCLEOTIDE SEQUENCE [LARGE SCALE GENOMIC DNA]</scope>
    <source>
        <strain evidence="2 3">NWUAB01</strain>
    </source>
</reference>
<evidence type="ECO:0000256" key="1">
    <source>
        <dbReference type="SAM" id="Phobius"/>
    </source>
</evidence>
<gene>
    <name evidence="2" type="ORF">DR116_0016800</name>
</gene>
<dbReference type="Proteomes" id="UP000253597">
    <property type="component" value="Unassembled WGS sequence"/>
</dbReference>